<keyword evidence="6" id="KW-0732">Signal</keyword>
<protein>
    <submittedName>
        <fullName evidence="12 13">Carboxypeptidase A, putative</fullName>
        <ecNumber evidence="12">3.4.17.2</ecNumber>
    </submittedName>
</protein>
<keyword evidence="14" id="KW-1185">Reference proteome</keyword>
<keyword evidence="9" id="KW-0482">Metalloprotease</keyword>
<dbReference type="SMART" id="SM00631">
    <property type="entry name" value="Zn_pept"/>
    <property type="match status" value="1"/>
</dbReference>
<dbReference type="PROSITE" id="PS00132">
    <property type="entry name" value="CARBOXYPEPT_ZN_1"/>
    <property type="match status" value="1"/>
</dbReference>
<gene>
    <name evidence="13" type="primary">8233827</name>
    <name evidence="12" type="ORF">Phum_PHUM019640</name>
</gene>
<feature type="domain" description="Peptidase M14" evidence="11">
    <location>
        <begin position="1"/>
        <end position="290"/>
    </location>
</feature>
<dbReference type="GO" id="GO:0005615">
    <property type="term" value="C:extracellular space"/>
    <property type="evidence" value="ECO:0007669"/>
    <property type="project" value="TreeGrafter"/>
</dbReference>
<evidence type="ECO:0000256" key="1">
    <source>
        <dbReference type="ARBA" id="ARBA00001947"/>
    </source>
</evidence>
<dbReference type="Gene3D" id="3.40.630.10">
    <property type="entry name" value="Zn peptidases"/>
    <property type="match status" value="1"/>
</dbReference>
<evidence type="ECO:0000256" key="9">
    <source>
        <dbReference type="ARBA" id="ARBA00023049"/>
    </source>
</evidence>
<dbReference type="InterPro" id="IPR000834">
    <property type="entry name" value="Peptidase_M14"/>
</dbReference>
<dbReference type="EC" id="3.4.17.2" evidence="12"/>
<evidence type="ECO:0000313" key="14">
    <source>
        <dbReference type="Proteomes" id="UP000009046"/>
    </source>
</evidence>
<dbReference type="GeneID" id="8233827"/>
<keyword evidence="8" id="KW-0862">Zinc</keyword>
<dbReference type="PANTHER" id="PTHR11705">
    <property type="entry name" value="PROTEASE FAMILY M14 CARBOXYPEPTIDASE A,B"/>
    <property type="match status" value="1"/>
</dbReference>
<proteinExistence type="inferred from homology"/>
<dbReference type="InParanoid" id="E0V9S1"/>
<dbReference type="GO" id="GO:0008270">
    <property type="term" value="F:zinc ion binding"/>
    <property type="evidence" value="ECO:0007669"/>
    <property type="project" value="InterPro"/>
</dbReference>
<dbReference type="FunCoup" id="E0V9S1">
    <property type="interactions" value="14"/>
</dbReference>
<dbReference type="CTD" id="8233827"/>
<keyword evidence="3 12" id="KW-0121">Carboxypeptidase</keyword>
<dbReference type="SUPFAM" id="SSF53187">
    <property type="entry name" value="Zn-dependent exopeptidases"/>
    <property type="match status" value="1"/>
</dbReference>
<sequence>MIRYINSLRDIKNYKNESVAVVENIGKSYHGRDMFLVKVSSDHSAKKPVIFFEIGIHAREWLAHATGLYMLHQLVENFENNSGLLDKIDYYMIPVTNPDGYEYSREKNRLWRKTRSLFGGAYGTDGNRNFDFHWGEGGTSSDPRSEIFKGPYPFSEVEMRNVRDAGAKYAPRIKTFVSVHCYGPYILYPWSYKTSKPAPQAELMDKIGREAALAIKKYNGTKYAVGSSTELLYEAAGGSDDYFKGVLGVDLSFTVELSSAGRDSFVVPASEIHGVASEAFEGFKVMAKYAANYKKNK</sequence>
<dbReference type="GO" id="GO:0004181">
    <property type="term" value="F:metallocarboxypeptidase activity"/>
    <property type="evidence" value="ECO:0007669"/>
    <property type="project" value="UniProtKB-EC"/>
</dbReference>
<dbReference type="OMA" id="MVQPKDQ"/>
<dbReference type="RefSeq" id="XP_002422865.1">
    <property type="nucleotide sequence ID" value="XM_002422820.1"/>
</dbReference>
<dbReference type="PRINTS" id="PR00765">
    <property type="entry name" value="CRBOXYPTASEA"/>
</dbReference>
<comment type="similarity">
    <text evidence="2 10">Belongs to the peptidase M14 family.</text>
</comment>
<evidence type="ECO:0000256" key="4">
    <source>
        <dbReference type="ARBA" id="ARBA00022670"/>
    </source>
</evidence>
<dbReference type="GO" id="GO:0006508">
    <property type="term" value="P:proteolysis"/>
    <property type="evidence" value="ECO:0007669"/>
    <property type="project" value="UniProtKB-KW"/>
</dbReference>
<keyword evidence="5" id="KW-0479">Metal-binding</keyword>
<evidence type="ECO:0000259" key="11">
    <source>
        <dbReference type="PROSITE" id="PS52035"/>
    </source>
</evidence>
<evidence type="ECO:0000256" key="5">
    <source>
        <dbReference type="ARBA" id="ARBA00022723"/>
    </source>
</evidence>
<dbReference type="EMBL" id="DS234996">
    <property type="protein sequence ID" value="EEB10127.1"/>
    <property type="molecule type" value="Genomic_DNA"/>
</dbReference>
<evidence type="ECO:0000256" key="10">
    <source>
        <dbReference type="PROSITE-ProRule" id="PRU01379"/>
    </source>
</evidence>
<dbReference type="VEuPathDB" id="VectorBase:PHUM019640"/>
<reference evidence="12" key="1">
    <citation type="submission" date="2007-04" db="EMBL/GenBank/DDBJ databases">
        <title>Annotation of Pediculus humanus corporis strain USDA.</title>
        <authorList>
            <person name="Kirkness E."/>
            <person name="Hannick L."/>
            <person name="Hass B."/>
            <person name="Bruggner R."/>
            <person name="Lawson D."/>
            <person name="Bidwell S."/>
            <person name="Joardar V."/>
            <person name="Caler E."/>
            <person name="Walenz B."/>
            <person name="Inman J."/>
            <person name="Schobel S."/>
            <person name="Galinsky K."/>
            <person name="Amedeo P."/>
            <person name="Strausberg R."/>
        </authorList>
    </citation>
    <scope>NUCLEOTIDE SEQUENCE</scope>
    <source>
        <strain evidence="12">USDA</strain>
    </source>
</reference>
<dbReference type="OrthoDB" id="3626597at2759"/>
<evidence type="ECO:0000313" key="13">
    <source>
        <dbReference type="EnsemblMetazoa" id="PHUM019640-PA"/>
    </source>
</evidence>
<evidence type="ECO:0000256" key="3">
    <source>
        <dbReference type="ARBA" id="ARBA00022645"/>
    </source>
</evidence>
<dbReference type="PANTHER" id="PTHR11705:SF140">
    <property type="entry name" value="FI02848P-RELATED"/>
    <property type="match status" value="1"/>
</dbReference>
<dbReference type="EnsemblMetazoa" id="PHUM019640-RA">
    <property type="protein sequence ID" value="PHUM019640-PA"/>
    <property type="gene ID" value="PHUM019640"/>
</dbReference>
<keyword evidence="7 12" id="KW-0378">Hydrolase</keyword>
<accession>E0V9S1</accession>
<reference evidence="13" key="3">
    <citation type="submission" date="2021-02" db="UniProtKB">
        <authorList>
            <consortium name="EnsemblMetazoa"/>
        </authorList>
    </citation>
    <scope>IDENTIFICATION</scope>
    <source>
        <strain evidence="13">USDA</strain>
    </source>
</reference>
<dbReference type="InterPro" id="IPR057246">
    <property type="entry name" value="CARBOXYPEPT_ZN_1"/>
</dbReference>
<dbReference type="Proteomes" id="UP000009046">
    <property type="component" value="Unassembled WGS sequence"/>
</dbReference>
<dbReference type="PROSITE" id="PS52035">
    <property type="entry name" value="PEPTIDASE_M14"/>
    <property type="match status" value="1"/>
</dbReference>
<dbReference type="KEGG" id="phu:Phum_PHUM019640"/>
<dbReference type="EMBL" id="AAZO01000238">
    <property type="status" value="NOT_ANNOTATED_CDS"/>
    <property type="molecule type" value="Genomic_DNA"/>
</dbReference>
<feature type="active site" description="Proton donor/acceptor" evidence="10">
    <location>
        <position position="256"/>
    </location>
</feature>
<reference evidence="12" key="2">
    <citation type="submission" date="2007-04" db="EMBL/GenBank/DDBJ databases">
        <title>The genome of the human body louse.</title>
        <authorList>
            <consortium name="The Human Body Louse Genome Consortium"/>
            <person name="Kirkness E."/>
            <person name="Walenz B."/>
            <person name="Hass B."/>
            <person name="Bruggner R."/>
            <person name="Strausberg R."/>
        </authorList>
    </citation>
    <scope>NUCLEOTIDE SEQUENCE</scope>
    <source>
        <strain evidence="12">USDA</strain>
    </source>
</reference>
<evidence type="ECO:0000256" key="6">
    <source>
        <dbReference type="ARBA" id="ARBA00022729"/>
    </source>
</evidence>
<name>E0V9S1_PEDHC</name>
<evidence type="ECO:0000256" key="2">
    <source>
        <dbReference type="ARBA" id="ARBA00005988"/>
    </source>
</evidence>
<organism>
    <name type="scientific">Pediculus humanus subsp. corporis</name>
    <name type="common">Body louse</name>
    <dbReference type="NCBI Taxonomy" id="121224"/>
    <lineage>
        <taxon>Eukaryota</taxon>
        <taxon>Metazoa</taxon>
        <taxon>Ecdysozoa</taxon>
        <taxon>Arthropoda</taxon>
        <taxon>Hexapoda</taxon>
        <taxon>Insecta</taxon>
        <taxon>Pterygota</taxon>
        <taxon>Neoptera</taxon>
        <taxon>Paraneoptera</taxon>
        <taxon>Psocodea</taxon>
        <taxon>Troctomorpha</taxon>
        <taxon>Phthiraptera</taxon>
        <taxon>Anoplura</taxon>
        <taxon>Pediculidae</taxon>
        <taxon>Pediculus</taxon>
    </lineage>
</organism>
<evidence type="ECO:0000256" key="8">
    <source>
        <dbReference type="ARBA" id="ARBA00022833"/>
    </source>
</evidence>
<dbReference type="HOGENOM" id="CLU_019326_4_1_1"/>
<keyword evidence="4" id="KW-0645">Protease</keyword>
<dbReference type="FunFam" id="3.40.630.10:FF:000084">
    <property type="entry name" value="Carboxypeptidase B2"/>
    <property type="match status" value="1"/>
</dbReference>
<dbReference type="Pfam" id="PF00246">
    <property type="entry name" value="Peptidase_M14"/>
    <property type="match status" value="1"/>
</dbReference>
<dbReference type="eggNOG" id="KOG2650">
    <property type="taxonomic scope" value="Eukaryota"/>
</dbReference>
<evidence type="ECO:0000256" key="7">
    <source>
        <dbReference type="ARBA" id="ARBA00022801"/>
    </source>
</evidence>
<dbReference type="AlphaFoldDB" id="E0V9S1"/>
<evidence type="ECO:0000313" key="12">
    <source>
        <dbReference type="EMBL" id="EEB10127.1"/>
    </source>
</evidence>
<comment type="cofactor">
    <cofactor evidence="1">
        <name>Zn(2+)</name>
        <dbReference type="ChEBI" id="CHEBI:29105"/>
    </cofactor>
</comment>